<dbReference type="EMBL" id="FN668641">
    <property type="protein sequence ID" value="CBK21248.2"/>
    <property type="molecule type" value="Genomic_DNA"/>
</dbReference>
<dbReference type="RefSeq" id="XP_012895296.1">
    <property type="nucleotide sequence ID" value="XM_013039842.1"/>
</dbReference>
<gene>
    <name evidence="2" type="ORF">GSBLH_T00001433001</name>
</gene>
<dbReference type="GO" id="GO:0008157">
    <property type="term" value="F:protein phosphatase 1 binding"/>
    <property type="evidence" value="ECO:0007669"/>
    <property type="project" value="TreeGrafter"/>
</dbReference>
<feature type="compositionally biased region" description="Acidic residues" evidence="1">
    <location>
        <begin position="94"/>
        <end position="108"/>
    </location>
</feature>
<dbReference type="PANTHER" id="PTHR20835:SF0">
    <property type="entry name" value="E3 UBIQUITIN-PROTEIN LIGASE PPP1R11"/>
    <property type="match status" value="1"/>
</dbReference>
<dbReference type="InParanoid" id="D8LZK9"/>
<dbReference type="OrthoDB" id="307488at2759"/>
<evidence type="ECO:0000256" key="1">
    <source>
        <dbReference type="SAM" id="MobiDB-lite"/>
    </source>
</evidence>
<dbReference type="GO" id="GO:0004865">
    <property type="term" value="F:protein serine/threonine phosphatase inhibitor activity"/>
    <property type="evidence" value="ECO:0007669"/>
    <property type="project" value="InterPro"/>
</dbReference>
<dbReference type="FunCoup" id="D8LZK9">
    <property type="interactions" value="1"/>
</dbReference>
<dbReference type="Pfam" id="PF07491">
    <property type="entry name" value="PPI_Ypi1"/>
    <property type="match status" value="1"/>
</dbReference>
<reference evidence="2" key="1">
    <citation type="submission" date="2010-02" db="EMBL/GenBank/DDBJ databases">
        <title>Sequencing and annotation of the Blastocystis hominis genome.</title>
        <authorList>
            <person name="Wincker P."/>
        </authorList>
    </citation>
    <scope>NUCLEOTIDE SEQUENCE</scope>
    <source>
        <strain evidence="2">Singapore isolate B</strain>
    </source>
</reference>
<dbReference type="GO" id="GO:0005634">
    <property type="term" value="C:nucleus"/>
    <property type="evidence" value="ECO:0007669"/>
    <property type="project" value="TreeGrafter"/>
</dbReference>
<keyword evidence="3" id="KW-1185">Reference proteome</keyword>
<evidence type="ECO:0008006" key="4">
    <source>
        <dbReference type="Google" id="ProtNLM"/>
    </source>
</evidence>
<proteinExistence type="predicted"/>
<dbReference type="Proteomes" id="UP000008312">
    <property type="component" value="Unassembled WGS sequence"/>
</dbReference>
<dbReference type="GeneID" id="24918689"/>
<dbReference type="AlphaFoldDB" id="D8LZK9"/>
<sequence>MPTLSLNHYFYFARKCLGKLFADRHVEGDLLLSLWLETNVERRSPSTIYELRLRPHVRWTEDTVDNEHMNRKRSKKCCIYHKPHEFGESSSDCSSDESDWVDSSDLEK</sequence>
<dbReference type="InterPro" id="IPR011107">
    <property type="entry name" value="PPI_Ypi1"/>
</dbReference>
<name>D8LZK9_BLAHO</name>
<evidence type="ECO:0000313" key="2">
    <source>
        <dbReference type="EMBL" id="CBK21248.2"/>
    </source>
</evidence>
<protein>
    <recommendedName>
        <fullName evidence="4">Protein phosphatase inhibitor</fullName>
    </recommendedName>
</protein>
<dbReference type="PANTHER" id="PTHR20835">
    <property type="entry name" value="E3 UBIQUITIN-PROTEIN LIGASE PPP1R11-RELATED"/>
    <property type="match status" value="1"/>
</dbReference>
<evidence type="ECO:0000313" key="3">
    <source>
        <dbReference type="Proteomes" id="UP000008312"/>
    </source>
</evidence>
<feature type="region of interest" description="Disordered" evidence="1">
    <location>
        <begin position="84"/>
        <end position="108"/>
    </location>
</feature>
<accession>D8LZK9</accession>
<organism evidence="2">
    <name type="scientific">Blastocystis hominis</name>
    <dbReference type="NCBI Taxonomy" id="12968"/>
    <lineage>
        <taxon>Eukaryota</taxon>
        <taxon>Sar</taxon>
        <taxon>Stramenopiles</taxon>
        <taxon>Bigyra</taxon>
        <taxon>Opalozoa</taxon>
        <taxon>Opalinata</taxon>
        <taxon>Blastocystidae</taxon>
        <taxon>Blastocystis</taxon>
    </lineage>
</organism>